<evidence type="ECO:0000259" key="9">
    <source>
        <dbReference type="Pfam" id="PF01794"/>
    </source>
</evidence>
<organism evidence="10 11">
    <name type="scientific">Catenovulum adriaticum</name>
    <dbReference type="NCBI Taxonomy" id="2984846"/>
    <lineage>
        <taxon>Bacteria</taxon>
        <taxon>Pseudomonadati</taxon>
        <taxon>Pseudomonadota</taxon>
        <taxon>Gammaproteobacteria</taxon>
        <taxon>Alteromonadales</taxon>
        <taxon>Alteromonadaceae</taxon>
        <taxon>Catenovulum</taxon>
    </lineage>
</organism>
<feature type="transmembrane region" description="Helical" evidence="8">
    <location>
        <begin position="12"/>
        <end position="30"/>
    </location>
</feature>
<dbReference type="InterPro" id="IPR022837">
    <property type="entry name" value="MsrQ-like"/>
</dbReference>
<dbReference type="Pfam" id="PF01794">
    <property type="entry name" value="Ferric_reduct"/>
    <property type="match status" value="1"/>
</dbReference>
<evidence type="ECO:0000256" key="1">
    <source>
        <dbReference type="ARBA" id="ARBA00004141"/>
    </source>
</evidence>
<keyword evidence="8" id="KW-0288">FMN</keyword>
<name>A0ABY7AP44_9ALTE</name>
<keyword evidence="6 8" id="KW-0408">Iron</keyword>
<feature type="transmembrane region" description="Helical" evidence="8">
    <location>
        <begin position="79"/>
        <end position="96"/>
    </location>
</feature>
<sequence length="202" mass="24133">MTKQHLLWWVKAVIHLLALTPITLNYYWSITDQNGADPVKAIIHFTGIGALNLLIITLMVSLIAKYFKKAWFMQTRRLIGLYCFFYAATHVLNFWWFELNFQFTLFIEELVKRPYIWLGMSGFVILFVLAVTSPFFAKRKLGKNWQLVHNWIYPASLLVWIHFYWSRKADITEPLIYLLIILSLLWFKRDKIGRWLKPNTRT</sequence>
<keyword evidence="8" id="KW-1003">Cell membrane</keyword>
<evidence type="ECO:0000313" key="11">
    <source>
        <dbReference type="Proteomes" id="UP001163726"/>
    </source>
</evidence>
<evidence type="ECO:0000313" key="10">
    <source>
        <dbReference type="EMBL" id="WAJ71343.1"/>
    </source>
</evidence>
<keyword evidence="8" id="KW-0479">Metal-binding</keyword>
<comment type="similarity">
    <text evidence="8">Belongs to the MsrQ family.</text>
</comment>
<keyword evidence="4 8" id="KW-0812">Transmembrane</keyword>
<protein>
    <recommendedName>
        <fullName evidence="8">Protein-methionine-sulfoxide reductase heme-binding subunit MsrQ</fullName>
    </recommendedName>
    <alternativeName>
        <fullName evidence="8">Flavocytochrome MsrQ</fullName>
    </alternativeName>
</protein>
<comment type="cofactor">
    <cofactor evidence="8">
        <name>heme b</name>
        <dbReference type="ChEBI" id="CHEBI:60344"/>
    </cofactor>
    <text evidence="8">Binds 1 heme b (iron(II)-protoporphyrin IX) group per subunit.</text>
</comment>
<comment type="function">
    <text evidence="8">Part of the MsrPQ system that repairs oxidized periplasmic proteins containing methionine sulfoxide residues (Met-O), using respiratory chain electrons. Thus protects these proteins from oxidative-stress damage caused by reactive species of oxygen and chlorine generated by the host defense mechanisms. MsrPQ is essential for the maintenance of envelope integrity under bleach stress, rescuing a wide series of structurally unrelated periplasmic proteins from methionine oxidation. MsrQ provides electrons for reduction to the reductase catalytic subunit MsrP, using the quinone pool of the respiratory chain.</text>
</comment>
<keyword evidence="3 8" id="KW-0349">Heme</keyword>
<evidence type="ECO:0000256" key="7">
    <source>
        <dbReference type="ARBA" id="ARBA00023136"/>
    </source>
</evidence>
<feature type="transmembrane region" description="Helical" evidence="8">
    <location>
        <begin position="148"/>
        <end position="165"/>
    </location>
</feature>
<keyword evidence="2 8" id="KW-0813">Transport</keyword>
<dbReference type="EMBL" id="CP109965">
    <property type="protein sequence ID" value="WAJ71343.1"/>
    <property type="molecule type" value="Genomic_DNA"/>
</dbReference>
<keyword evidence="5 8" id="KW-1133">Transmembrane helix</keyword>
<comment type="cofactor">
    <cofactor evidence="8">
        <name>FMN</name>
        <dbReference type="ChEBI" id="CHEBI:58210"/>
    </cofactor>
    <text evidence="8">Binds 1 FMN per subunit.</text>
</comment>
<evidence type="ECO:0000256" key="2">
    <source>
        <dbReference type="ARBA" id="ARBA00022448"/>
    </source>
</evidence>
<dbReference type="InterPro" id="IPR013130">
    <property type="entry name" value="Fe3_Rdtase_TM_dom"/>
</dbReference>
<gene>
    <name evidence="8 10" type="primary">msrQ</name>
    <name evidence="10" type="ORF">OLW01_05980</name>
</gene>
<evidence type="ECO:0000256" key="8">
    <source>
        <dbReference type="HAMAP-Rule" id="MF_01207"/>
    </source>
</evidence>
<feature type="domain" description="Ferric oxidoreductase" evidence="9">
    <location>
        <begin position="47"/>
        <end position="158"/>
    </location>
</feature>
<comment type="subunit">
    <text evidence="8">Heterodimer of a catalytic subunit (MsrP) and a heme-binding subunit (MsrQ).</text>
</comment>
<dbReference type="RefSeq" id="WP_268075819.1">
    <property type="nucleotide sequence ID" value="NZ_CP109965.1"/>
</dbReference>
<evidence type="ECO:0000256" key="6">
    <source>
        <dbReference type="ARBA" id="ARBA00023004"/>
    </source>
</evidence>
<evidence type="ECO:0000256" key="4">
    <source>
        <dbReference type="ARBA" id="ARBA00022692"/>
    </source>
</evidence>
<dbReference type="HAMAP" id="MF_01207">
    <property type="entry name" value="MsrQ"/>
    <property type="match status" value="1"/>
</dbReference>
<keyword evidence="8" id="KW-0249">Electron transport</keyword>
<dbReference type="Proteomes" id="UP001163726">
    <property type="component" value="Chromosome"/>
</dbReference>
<dbReference type="PANTHER" id="PTHR36964:SF1">
    <property type="entry name" value="PROTEIN-METHIONINE-SULFOXIDE REDUCTASE HEME-BINDING SUBUNIT MSRQ"/>
    <property type="match status" value="1"/>
</dbReference>
<dbReference type="PANTHER" id="PTHR36964">
    <property type="entry name" value="PROTEIN-METHIONINE-SULFOXIDE REDUCTASE HEME-BINDING SUBUNIT MSRQ"/>
    <property type="match status" value="1"/>
</dbReference>
<feature type="transmembrane region" description="Helical" evidence="8">
    <location>
        <begin position="171"/>
        <end position="187"/>
    </location>
</feature>
<feature type="transmembrane region" description="Helical" evidence="8">
    <location>
        <begin position="42"/>
        <end position="67"/>
    </location>
</feature>
<evidence type="ECO:0000256" key="5">
    <source>
        <dbReference type="ARBA" id="ARBA00022989"/>
    </source>
</evidence>
<comment type="subcellular location">
    <subcellularLocation>
        <location evidence="8">Cell membrane</location>
        <topology evidence="8">Multi-pass membrane protein</topology>
    </subcellularLocation>
    <subcellularLocation>
        <location evidence="1">Membrane</location>
        <topology evidence="1">Multi-pass membrane protein</topology>
    </subcellularLocation>
</comment>
<reference evidence="10" key="1">
    <citation type="submission" date="2022-10" db="EMBL/GenBank/DDBJ databases">
        <title>Catenovulum adriacola sp. nov. isolated in the Harbour of Susak.</title>
        <authorList>
            <person name="Schoch T."/>
            <person name="Reich S.J."/>
            <person name="Stoeferle S."/>
            <person name="Flaiz M."/>
            <person name="Kazda M."/>
            <person name="Riedel C.U."/>
            <person name="Duerre P."/>
        </authorList>
    </citation>
    <scope>NUCLEOTIDE SEQUENCE</scope>
    <source>
        <strain evidence="10">TS8</strain>
    </source>
</reference>
<keyword evidence="8" id="KW-0285">Flavoprotein</keyword>
<proteinExistence type="inferred from homology"/>
<keyword evidence="7 8" id="KW-0472">Membrane</keyword>
<keyword evidence="11" id="KW-1185">Reference proteome</keyword>
<dbReference type="NCBIfam" id="NF003831">
    <property type="entry name" value="PRK05419.1-2"/>
    <property type="match status" value="1"/>
</dbReference>
<feature type="transmembrane region" description="Helical" evidence="8">
    <location>
        <begin position="116"/>
        <end position="136"/>
    </location>
</feature>
<accession>A0ABY7AP44</accession>
<evidence type="ECO:0000256" key="3">
    <source>
        <dbReference type="ARBA" id="ARBA00022617"/>
    </source>
</evidence>